<sequence>MAPVNRSNSSGCRLVPPHEKEKQPRIVSLLSAATEAIYAMGLQHLLVGRSHECDFPSAVEALPVVSIARVDVEEGATEIDRTVKMKVLGGESVYGLDEGLLNRLKPSVIITQDSCRICAVSDEDFSSSKCKLLDAQVLVLHPTRLEEIFSDIQKVADACGAPERGAEVVGRCQDLMEAVGKRVKS</sequence>
<reference evidence="2" key="1">
    <citation type="submission" date="2014-11" db="EMBL/GenBank/DDBJ databases">
        <authorList>
            <person name="Otto D Thomas"/>
            <person name="Naeem Raeece"/>
        </authorList>
    </citation>
    <scope>NUCLEOTIDE SEQUENCE</scope>
</reference>
<dbReference type="InterPro" id="IPR051030">
    <property type="entry name" value="Vitamin_B12-ABC_binding"/>
</dbReference>
<dbReference type="PhylomeDB" id="A0A0G4HL81"/>
<dbReference type="VEuPathDB" id="CryptoDB:Cvel_1127"/>
<dbReference type="PANTHER" id="PTHR42860">
    <property type="entry name" value="VITAMIN B12-BINDING PROTEIN"/>
    <property type="match status" value="1"/>
</dbReference>
<dbReference type="EMBL" id="CDMZ01003040">
    <property type="protein sequence ID" value="CEM44881.1"/>
    <property type="molecule type" value="Genomic_DNA"/>
</dbReference>
<dbReference type="AlphaFoldDB" id="A0A0G4HL81"/>
<protein>
    <recommendedName>
        <fullName evidence="1">Fe/B12 periplasmic-binding domain-containing protein</fullName>
    </recommendedName>
</protein>
<dbReference type="InterPro" id="IPR002491">
    <property type="entry name" value="ABC_transptr_periplasmic_BD"/>
</dbReference>
<accession>A0A0G4HL81</accession>
<dbReference type="PANTHER" id="PTHR42860:SF1">
    <property type="entry name" value="VITAMIN B12-BINDING PROTEIN"/>
    <property type="match status" value="1"/>
</dbReference>
<name>A0A0G4HL81_9ALVE</name>
<proteinExistence type="predicted"/>
<evidence type="ECO:0000313" key="2">
    <source>
        <dbReference type="EMBL" id="CEM44881.1"/>
    </source>
</evidence>
<dbReference type="PROSITE" id="PS50983">
    <property type="entry name" value="FE_B12_PBP"/>
    <property type="match status" value="1"/>
</dbReference>
<feature type="domain" description="Fe/B12 periplasmic-binding" evidence="1">
    <location>
        <begin position="25"/>
        <end position="185"/>
    </location>
</feature>
<organism evidence="2">
    <name type="scientific">Chromera velia CCMP2878</name>
    <dbReference type="NCBI Taxonomy" id="1169474"/>
    <lineage>
        <taxon>Eukaryota</taxon>
        <taxon>Sar</taxon>
        <taxon>Alveolata</taxon>
        <taxon>Colpodellida</taxon>
        <taxon>Chromeraceae</taxon>
        <taxon>Chromera</taxon>
    </lineage>
</organism>
<dbReference type="Gene3D" id="3.40.50.1980">
    <property type="entry name" value="Nitrogenase molybdenum iron protein domain"/>
    <property type="match status" value="1"/>
</dbReference>
<gene>
    <name evidence="2" type="ORF">Cvel_1127</name>
</gene>
<dbReference type="SUPFAM" id="SSF53807">
    <property type="entry name" value="Helical backbone' metal receptor"/>
    <property type="match status" value="1"/>
</dbReference>
<evidence type="ECO:0000259" key="1">
    <source>
        <dbReference type="PROSITE" id="PS50983"/>
    </source>
</evidence>